<evidence type="ECO:0000313" key="2">
    <source>
        <dbReference type="EMBL" id="EGR33878.1"/>
    </source>
</evidence>
<dbReference type="RefSeq" id="XP_004039102.1">
    <property type="nucleotide sequence ID" value="XM_004039054.1"/>
</dbReference>
<protein>
    <submittedName>
        <fullName evidence="2">Uncharacterized protein</fullName>
    </submittedName>
</protein>
<feature type="region of interest" description="Disordered" evidence="1">
    <location>
        <begin position="487"/>
        <end position="508"/>
    </location>
</feature>
<feature type="compositionally biased region" description="Polar residues" evidence="1">
    <location>
        <begin position="770"/>
        <end position="779"/>
    </location>
</feature>
<dbReference type="GeneID" id="14910065"/>
<feature type="compositionally biased region" description="Low complexity" evidence="1">
    <location>
        <begin position="792"/>
        <end position="841"/>
    </location>
</feature>
<dbReference type="Proteomes" id="UP000008983">
    <property type="component" value="Unassembled WGS sequence"/>
</dbReference>
<feature type="region of interest" description="Disordered" evidence="1">
    <location>
        <begin position="744"/>
        <end position="923"/>
    </location>
</feature>
<dbReference type="OrthoDB" id="290772at2759"/>
<dbReference type="AlphaFoldDB" id="G0QLM6"/>
<feature type="compositionally biased region" description="Polar residues" evidence="1">
    <location>
        <begin position="497"/>
        <end position="508"/>
    </location>
</feature>
<gene>
    <name evidence="2" type="ORF">IMG5_033670</name>
</gene>
<dbReference type="InParanoid" id="G0QLM6"/>
<organism evidence="2 3">
    <name type="scientific">Ichthyophthirius multifiliis</name>
    <name type="common">White spot disease agent</name>
    <name type="synonym">Ich</name>
    <dbReference type="NCBI Taxonomy" id="5932"/>
    <lineage>
        <taxon>Eukaryota</taxon>
        <taxon>Sar</taxon>
        <taxon>Alveolata</taxon>
        <taxon>Ciliophora</taxon>
        <taxon>Intramacronucleata</taxon>
        <taxon>Oligohymenophorea</taxon>
        <taxon>Hymenostomatida</taxon>
        <taxon>Ophryoglenina</taxon>
        <taxon>Ichthyophthirius</taxon>
    </lineage>
</organism>
<dbReference type="OMA" id="ECWILTI"/>
<feature type="compositionally biased region" description="Basic and acidic residues" evidence="1">
    <location>
        <begin position="872"/>
        <end position="888"/>
    </location>
</feature>
<feature type="compositionally biased region" description="Low complexity" evidence="1">
    <location>
        <begin position="849"/>
        <end position="871"/>
    </location>
</feature>
<evidence type="ECO:0000313" key="3">
    <source>
        <dbReference type="Proteomes" id="UP000008983"/>
    </source>
</evidence>
<feature type="compositionally biased region" description="Low complexity" evidence="1">
    <location>
        <begin position="902"/>
        <end position="917"/>
    </location>
</feature>
<feature type="compositionally biased region" description="Basic and acidic residues" evidence="1">
    <location>
        <begin position="748"/>
        <end position="759"/>
    </location>
</feature>
<name>G0QLM6_ICHMU</name>
<sequence length="923" mass="108082">MRQQEADEREKFQAEKKLRLWQQIIAKISFAPPDEGFYKDQNYPVKPGYGLFKALGSARCGFKKLKVNIPETYLNFEQTQYLIYTDETGRVVRKPDTSWQTFTQKFKSQLDQEGFSKNRKFNDQMSLYDLYEKTNIKINQDAPIIILRGQASPDYLLSQNIFQVKTLGEKRSSSSDGGSNSFEQRYIYSRPMKATVLRLVFHTKNSQSTNANYAFRIQNLVEIFDPDTKISVNHKACISSVRQNTFVVQNVKGQGLKEYEQQAESLVIFLEKNNQIRIKQIVLDFMQDLEGKIWLISMKSILAENTISMEQIIAKKANKQKTLDQLTCSVYCKLCGIIFKKDDVSKVLTYKLLWELVQHLKKRNLPLKNIKVSHSSTRPCRVCNLCYMLVVGEHELIEIEQKFARAQNIPLYDAVIRVPIDKKPKHRPALLSEKLCQWRLIFYISEISNIGIDQNIDFKNLYFQYKLHNFRTSFKIQVGDQVNNDTQKKNRLYSGDSKLSGQTQQRKNSTLKNNQLDDLGFHNQQIKHYSQLNLNHIRVHYFFSEDLNIDKFLKETQIKVRLCQGPDWNAFLAEGTSKTISHFKNKDKSGQRHSSQVLLFFENAKYCVLKINTGLVYDGEYNTGKLNLQKYNDVYFPDENFYNCNPFPDEWMEMFDPSYVTRKNEMEDQEGTEKYSPKCTKAELNKMIDFNSYKNNSKFKLVESRVQQMIRIKSAATTLQSNPNNYKNNQEIRKSNELQANFINNQENENRNKSKDKQQRAKTAKIIQDLTGSQKNLSKQIKRPVTSVSRTIKNQDQHNNNQNIMDNNNKNNNNNNDNQNDSDNQNDNENQNNNDNNNINYDIKKNNENENNINNNNKKNNENDNYNNSNDDNNKNKNDNDKNNKKNINESNNNNKDKSKSNNEIYNNNNNKNYNNNDIWFPF</sequence>
<accession>G0QLM6</accession>
<reference evidence="2 3" key="1">
    <citation type="submission" date="2011-07" db="EMBL/GenBank/DDBJ databases">
        <authorList>
            <person name="Coyne R."/>
            <person name="Brami D."/>
            <person name="Johnson J."/>
            <person name="Hostetler J."/>
            <person name="Hannick L."/>
            <person name="Clark T."/>
            <person name="Cassidy-Hanley D."/>
            <person name="Inman J."/>
        </authorList>
    </citation>
    <scope>NUCLEOTIDE SEQUENCE [LARGE SCALE GENOMIC DNA]</scope>
    <source>
        <strain evidence="2 3">G5</strain>
    </source>
</reference>
<evidence type="ECO:0000256" key="1">
    <source>
        <dbReference type="SAM" id="MobiDB-lite"/>
    </source>
</evidence>
<keyword evidence="3" id="KW-1185">Reference proteome</keyword>
<dbReference type="eggNOG" id="ENOG502RT0Q">
    <property type="taxonomic scope" value="Eukaryota"/>
</dbReference>
<proteinExistence type="predicted"/>
<dbReference type="EMBL" id="GL983286">
    <property type="protein sequence ID" value="EGR33878.1"/>
    <property type="molecule type" value="Genomic_DNA"/>
</dbReference>